<feature type="non-terminal residue" evidence="1">
    <location>
        <position position="68"/>
    </location>
</feature>
<protein>
    <submittedName>
        <fullName evidence="1">Uncharacterized protein</fullName>
    </submittedName>
</protein>
<sequence>HCGILGNETADRLAEESVAGVQLNVTVTYHQKKRMISKSIRKLPIPTQYEYYIMSRIKQIVILRLKTG</sequence>
<proteinExistence type="predicted"/>
<feature type="non-terminal residue" evidence="1">
    <location>
        <position position="1"/>
    </location>
</feature>
<dbReference type="AlphaFoldDB" id="A0A0B7BZF8"/>
<accession>A0A0B7BZF8</accession>
<dbReference type="EMBL" id="HACG01051456">
    <property type="protein sequence ID" value="CEK98327.1"/>
    <property type="molecule type" value="Transcribed_RNA"/>
</dbReference>
<reference evidence="1" key="1">
    <citation type="submission" date="2014-12" db="EMBL/GenBank/DDBJ databases">
        <title>Insight into the proteome of Arion vulgaris.</title>
        <authorList>
            <person name="Aradska J."/>
            <person name="Bulat T."/>
            <person name="Smidak R."/>
            <person name="Sarate P."/>
            <person name="Gangsoo J."/>
            <person name="Sialana F."/>
            <person name="Bilban M."/>
            <person name="Lubec G."/>
        </authorList>
    </citation>
    <scope>NUCLEOTIDE SEQUENCE</scope>
    <source>
        <tissue evidence="1">Skin</tissue>
    </source>
</reference>
<organism evidence="1">
    <name type="scientific">Arion vulgaris</name>
    <dbReference type="NCBI Taxonomy" id="1028688"/>
    <lineage>
        <taxon>Eukaryota</taxon>
        <taxon>Metazoa</taxon>
        <taxon>Spiralia</taxon>
        <taxon>Lophotrochozoa</taxon>
        <taxon>Mollusca</taxon>
        <taxon>Gastropoda</taxon>
        <taxon>Heterobranchia</taxon>
        <taxon>Euthyneura</taxon>
        <taxon>Panpulmonata</taxon>
        <taxon>Eupulmonata</taxon>
        <taxon>Stylommatophora</taxon>
        <taxon>Helicina</taxon>
        <taxon>Arionoidea</taxon>
        <taxon>Arionidae</taxon>
        <taxon>Arion</taxon>
    </lineage>
</organism>
<name>A0A0B7BZF8_9EUPU</name>
<gene>
    <name evidence="1" type="primary">ORF218422</name>
</gene>
<evidence type="ECO:0000313" key="1">
    <source>
        <dbReference type="EMBL" id="CEK98327.1"/>
    </source>
</evidence>